<evidence type="ECO:0000313" key="2">
    <source>
        <dbReference type="Proteomes" id="UP000095283"/>
    </source>
</evidence>
<proteinExistence type="predicted"/>
<dbReference type="AlphaFoldDB" id="A0A1I7WJH7"/>
<keyword evidence="1" id="KW-1133">Transmembrane helix</keyword>
<dbReference type="Proteomes" id="UP000095283">
    <property type="component" value="Unplaced"/>
</dbReference>
<protein>
    <submittedName>
        <fullName evidence="3">7TM_GPCR_Srx domain-containing protein</fullName>
    </submittedName>
</protein>
<keyword evidence="2" id="KW-1185">Reference proteome</keyword>
<organism evidence="2 3">
    <name type="scientific">Heterorhabditis bacteriophora</name>
    <name type="common">Entomopathogenic nematode worm</name>
    <dbReference type="NCBI Taxonomy" id="37862"/>
    <lineage>
        <taxon>Eukaryota</taxon>
        <taxon>Metazoa</taxon>
        <taxon>Ecdysozoa</taxon>
        <taxon>Nematoda</taxon>
        <taxon>Chromadorea</taxon>
        <taxon>Rhabditida</taxon>
        <taxon>Rhabditina</taxon>
        <taxon>Rhabditomorpha</taxon>
        <taxon>Strongyloidea</taxon>
        <taxon>Heterorhabditidae</taxon>
        <taxon>Heterorhabditis</taxon>
    </lineage>
</organism>
<name>A0A1I7WJH7_HETBA</name>
<keyword evidence="1" id="KW-0812">Transmembrane</keyword>
<evidence type="ECO:0000313" key="3">
    <source>
        <dbReference type="WBParaSite" id="Hba_05171"/>
    </source>
</evidence>
<feature type="transmembrane region" description="Helical" evidence="1">
    <location>
        <begin position="6"/>
        <end position="25"/>
    </location>
</feature>
<keyword evidence="1" id="KW-0472">Membrane</keyword>
<reference evidence="3" key="1">
    <citation type="submission" date="2016-11" db="UniProtKB">
        <authorList>
            <consortium name="WormBaseParasite"/>
        </authorList>
    </citation>
    <scope>IDENTIFICATION</scope>
</reference>
<sequence>MIYVNSFSLAFIVISNCLLYLNILINNIFLA</sequence>
<accession>A0A1I7WJH7</accession>
<evidence type="ECO:0000256" key="1">
    <source>
        <dbReference type="SAM" id="Phobius"/>
    </source>
</evidence>
<dbReference type="WBParaSite" id="Hba_05171">
    <property type="protein sequence ID" value="Hba_05171"/>
    <property type="gene ID" value="Hba_05171"/>
</dbReference>